<protein>
    <recommendedName>
        <fullName evidence="2">histidine kinase</fullName>
        <ecNumber evidence="2">2.7.13.3</ecNumber>
    </recommendedName>
</protein>
<dbReference type="InterPro" id="IPR011110">
    <property type="entry name" value="Reg_prop"/>
</dbReference>
<dbReference type="RefSeq" id="WP_190312250.1">
    <property type="nucleotide sequence ID" value="NZ_JACNYL010000001.1"/>
</dbReference>
<dbReference type="Pfam" id="PF00512">
    <property type="entry name" value="HisKA"/>
    <property type="match status" value="1"/>
</dbReference>
<dbReference type="SUPFAM" id="SSF50998">
    <property type="entry name" value="Quinoprotein alcohol dehydrogenase-like"/>
    <property type="match status" value="1"/>
</dbReference>
<dbReference type="EC" id="2.7.13.3" evidence="2"/>
<dbReference type="InterPro" id="IPR015943">
    <property type="entry name" value="WD40/YVTN_repeat-like_dom_sf"/>
</dbReference>
<dbReference type="Gene3D" id="1.10.10.60">
    <property type="entry name" value="Homeodomain-like"/>
    <property type="match status" value="1"/>
</dbReference>
<evidence type="ECO:0000256" key="7">
    <source>
        <dbReference type="PROSITE-ProRule" id="PRU00169"/>
    </source>
</evidence>
<dbReference type="SUPFAM" id="SSF52172">
    <property type="entry name" value="CheY-like"/>
    <property type="match status" value="1"/>
</dbReference>
<dbReference type="InterPro" id="IPR004358">
    <property type="entry name" value="Sig_transdc_His_kin-like_C"/>
</dbReference>
<dbReference type="Pfam" id="PF07495">
    <property type="entry name" value="Y_Y_Y"/>
    <property type="match status" value="1"/>
</dbReference>
<comment type="catalytic activity">
    <reaction evidence="1">
        <text>ATP + protein L-histidine = ADP + protein N-phospho-L-histidine.</text>
        <dbReference type="EC" id="2.7.13.3"/>
    </reaction>
</comment>
<dbReference type="Gene3D" id="1.10.287.130">
    <property type="match status" value="1"/>
</dbReference>
<keyword evidence="4" id="KW-0805">Transcription regulation</keyword>
<dbReference type="PRINTS" id="PR00344">
    <property type="entry name" value="BCTRLSENSOR"/>
</dbReference>
<dbReference type="SUPFAM" id="SSF46689">
    <property type="entry name" value="Homeodomain-like"/>
    <property type="match status" value="1"/>
</dbReference>
<dbReference type="PANTHER" id="PTHR43547">
    <property type="entry name" value="TWO-COMPONENT HISTIDINE KINASE"/>
    <property type="match status" value="1"/>
</dbReference>
<dbReference type="InterPro" id="IPR003661">
    <property type="entry name" value="HisK_dim/P_dom"/>
</dbReference>
<dbReference type="InterPro" id="IPR036890">
    <property type="entry name" value="HATPase_C_sf"/>
</dbReference>
<dbReference type="InterPro" id="IPR001789">
    <property type="entry name" value="Sig_transdc_resp-reg_receiver"/>
</dbReference>
<dbReference type="PROSITE" id="PS01124">
    <property type="entry name" value="HTH_ARAC_FAMILY_2"/>
    <property type="match status" value="1"/>
</dbReference>
<dbReference type="SUPFAM" id="SSF55874">
    <property type="entry name" value="ATPase domain of HSP90 chaperone/DNA topoisomerase II/histidine kinase"/>
    <property type="match status" value="1"/>
</dbReference>
<keyword evidence="12" id="KW-1185">Reference proteome</keyword>
<dbReference type="InterPro" id="IPR011006">
    <property type="entry name" value="CheY-like_superfamily"/>
</dbReference>
<dbReference type="PROSITE" id="PS50110">
    <property type="entry name" value="RESPONSE_REGULATORY"/>
    <property type="match status" value="1"/>
</dbReference>
<evidence type="ECO:0000256" key="2">
    <source>
        <dbReference type="ARBA" id="ARBA00012438"/>
    </source>
</evidence>
<dbReference type="Pfam" id="PF07494">
    <property type="entry name" value="Reg_prop"/>
    <property type="match status" value="4"/>
</dbReference>
<evidence type="ECO:0000259" key="10">
    <source>
        <dbReference type="PROSITE" id="PS50110"/>
    </source>
</evidence>
<feature type="domain" description="Histidine kinase" evidence="9">
    <location>
        <begin position="951"/>
        <end position="1167"/>
    </location>
</feature>
<dbReference type="SMART" id="SM00448">
    <property type="entry name" value="REC"/>
    <property type="match status" value="1"/>
</dbReference>
<organism evidence="11 12">
    <name type="scientific">Sphingobacterium chuzhouense</name>
    <dbReference type="NCBI Taxonomy" id="1742264"/>
    <lineage>
        <taxon>Bacteria</taxon>
        <taxon>Pseudomonadati</taxon>
        <taxon>Bacteroidota</taxon>
        <taxon>Sphingobacteriia</taxon>
        <taxon>Sphingobacteriales</taxon>
        <taxon>Sphingobacteriaceae</taxon>
        <taxon>Sphingobacterium</taxon>
    </lineage>
</organism>
<proteinExistence type="predicted"/>
<dbReference type="InterPro" id="IPR036097">
    <property type="entry name" value="HisK_dim/P_sf"/>
</dbReference>
<dbReference type="PROSITE" id="PS00041">
    <property type="entry name" value="HTH_ARAC_FAMILY_1"/>
    <property type="match status" value="1"/>
</dbReference>
<evidence type="ECO:0000256" key="3">
    <source>
        <dbReference type="ARBA" id="ARBA00022553"/>
    </source>
</evidence>
<comment type="caution">
    <text evidence="11">The sequence shown here is derived from an EMBL/GenBank/DDBJ whole genome shotgun (WGS) entry which is preliminary data.</text>
</comment>
<evidence type="ECO:0000256" key="1">
    <source>
        <dbReference type="ARBA" id="ARBA00000085"/>
    </source>
</evidence>
<keyword evidence="5" id="KW-0238">DNA-binding</keyword>
<evidence type="ECO:0000259" key="9">
    <source>
        <dbReference type="PROSITE" id="PS50109"/>
    </source>
</evidence>
<name>A0ABR7XQC8_9SPHI</name>
<dbReference type="PANTHER" id="PTHR43547:SF2">
    <property type="entry name" value="HYBRID SIGNAL TRANSDUCTION HISTIDINE KINASE C"/>
    <property type="match status" value="1"/>
</dbReference>
<evidence type="ECO:0000256" key="4">
    <source>
        <dbReference type="ARBA" id="ARBA00023015"/>
    </source>
</evidence>
<reference evidence="11 12" key="1">
    <citation type="submission" date="2020-08" db="EMBL/GenBank/DDBJ databases">
        <title>Sphingobacterium sp. DN00404 isolated from aquaculture water.</title>
        <authorList>
            <person name="Zhang M."/>
        </authorList>
    </citation>
    <scope>NUCLEOTIDE SEQUENCE [LARGE SCALE GENOMIC DNA]</scope>
    <source>
        <strain evidence="11 12">KCTC 42746</strain>
    </source>
</reference>
<dbReference type="InterPro" id="IPR018060">
    <property type="entry name" value="HTH_AraC"/>
</dbReference>
<evidence type="ECO:0000313" key="12">
    <source>
        <dbReference type="Proteomes" id="UP000651112"/>
    </source>
</evidence>
<feature type="modified residue" description="4-aspartylphosphate" evidence="7">
    <location>
        <position position="1258"/>
    </location>
</feature>
<dbReference type="EMBL" id="JACNYL010000001">
    <property type="protein sequence ID" value="MBD1420482.1"/>
    <property type="molecule type" value="Genomic_DNA"/>
</dbReference>
<accession>A0ABR7XQC8</accession>
<dbReference type="Gene3D" id="3.40.50.2300">
    <property type="match status" value="1"/>
</dbReference>
<dbReference type="InterPro" id="IPR005467">
    <property type="entry name" value="His_kinase_dom"/>
</dbReference>
<feature type="domain" description="HTH araC/xylS-type" evidence="8">
    <location>
        <begin position="1360"/>
        <end position="1459"/>
    </location>
</feature>
<dbReference type="InterPro" id="IPR003594">
    <property type="entry name" value="HATPase_dom"/>
</dbReference>
<dbReference type="SUPFAM" id="SSF101898">
    <property type="entry name" value="NHL repeat"/>
    <property type="match status" value="1"/>
</dbReference>
<dbReference type="InterPro" id="IPR018062">
    <property type="entry name" value="HTH_AraC-typ_CS"/>
</dbReference>
<dbReference type="SMART" id="SM00342">
    <property type="entry name" value="HTH_ARAC"/>
    <property type="match status" value="1"/>
</dbReference>
<dbReference type="SUPFAM" id="SSF47384">
    <property type="entry name" value="Homodimeric domain of signal transducing histidine kinase"/>
    <property type="match status" value="1"/>
</dbReference>
<dbReference type="InterPro" id="IPR013783">
    <property type="entry name" value="Ig-like_fold"/>
</dbReference>
<evidence type="ECO:0000256" key="6">
    <source>
        <dbReference type="ARBA" id="ARBA00023163"/>
    </source>
</evidence>
<dbReference type="SMART" id="SM00388">
    <property type="entry name" value="HisKA"/>
    <property type="match status" value="1"/>
</dbReference>
<dbReference type="SMART" id="SM00387">
    <property type="entry name" value="HATPase_c"/>
    <property type="match status" value="1"/>
</dbReference>
<dbReference type="InterPro" id="IPR011123">
    <property type="entry name" value="Y_Y_Y"/>
</dbReference>
<dbReference type="CDD" id="cd17574">
    <property type="entry name" value="REC_OmpR"/>
    <property type="match status" value="1"/>
</dbReference>
<keyword evidence="3 7" id="KW-0597">Phosphoprotein</keyword>
<dbReference type="Pfam" id="PF00072">
    <property type="entry name" value="Response_reg"/>
    <property type="match status" value="1"/>
</dbReference>
<dbReference type="Gene3D" id="3.30.565.10">
    <property type="entry name" value="Histidine kinase-like ATPase, C-terminal domain"/>
    <property type="match status" value="1"/>
</dbReference>
<keyword evidence="6" id="KW-0804">Transcription</keyword>
<dbReference type="Gene3D" id="2.130.10.10">
    <property type="entry name" value="YVTN repeat-like/Quinoprotein amine dehydrogenase"/>
    <property type="match status" value="3"/>
</dbReference>
<dbReference type="Pfam" id="PF02518">
    <property type="entry name" value="HATPase_c"/>
    <property type="match status" value="1"/>
</dbReference>
<dbReference type="CDD" id="cd00082">
    <property type="entry name" value="HisKA"/>
    <property type="match status" value="1"/>
</dbReference>
<gene>
    <name evidence="11" type="ORF">H8B21_02765</name>
</gene>
<dbReference type="Pfam" id="PF12833">
    <property type="entry name" value="HTH_18"/>
    <property type="match status" value="1"/>
</dbReference>
<dbReference type="InterPro" id="IPR009057">
    <property type="entry name" value="Homeodomain-like_sf"/>
</dbReference>
<feature type="domain" description="Response regulatory" evidence="10">
    <location>
        <begin position="1210"/>
        <end position="1325"/>
    </location>
</feature>
<dbReference type="PROSITE" id="PS50109">
    <property type="entry name" value="HIS_KIN"/>
    <property type="match status" value="1"/>
</dbReference>
<evidence type="ECO:0000313" key="11">
    <source>
        <dbReference type="EMBL" id="MBD1420482.1"/>
    </source>
</evidence>
<dbReference type="Gene3D" id="2.60.40.10">
    <property type="entry name" value="Immunoglobulins"/>
    <property type="match status" value="1"/>
</dbReference>
<evidence type="ECO:0000259" key="8">
    <source>
        <dbReference type="PROSITE" id="PS01124"/>
    </source>
</evidence>
<dbReference type="Proteomes" id="UP000651112">
    <property type="component" value="Unassembled WGS sequence"/>
</dbReference>
<dbReference type="InterPro" id="IPR011047">
    <property type="entry name" value="Quinoprotein_ADH-like_sf"/>
</dbReference>
<sequence>MNTINNKVLGVVLLILFINMLPTWGIIREPRFKTYSTENGLSHDGVACIIEDAEGFIWFGTWDGLNRYDGNNFIVYKSRPGDRSALKNNKIREIVEDRSGFLWVKTYDKKVYRFDKRKEEFLPVVKSDKGENLEHLFMADIIPVSNGDVWLTTEDNGVICVSDKGNGELEIVNYGAVTPYLKNKANFIVEDAQQQIWIGTKSGLLCFVKEAGTYRIAPKLAGKPYGERLDFIKMATDADGRLFFATANGVLVQYEASSKSFSQKQIQRGNILDMLVSSTGKVYLAFQNQGLVVYDHHHAGLRQLNNGNVSYLSIYEDRAGNIWLEPEKDGAVLYRPSTNSFHSFVHKKEHNLPFMAKEGFINDRSFKVFEDVNDMVWVCLKGGGFGYYEKSNNTIAYFYNDPDDKNRLFSNNLVASYTDKKGVLWLCTRNGGVNKVTFFSDNFRHRRLVNTAPGRFDNEIRALLQDTDGKIWITNKSGGVYFHKNGDVQVLQNDQIAGSIYCITEDRNKNIWIGTKGYGLIKLEPENRERTKYKILRYEHDPMDVNSLSSNQIYNITEDHKGRLWISTFQKGPNLLVEENGKVHFKNVDNSFKNYPKRTFNVIRHAILGPDKKIWLGTTDGLLRFDPDENPDNIQFIATVKISGDKSSLGNNDIMYLFSSKDDAVWVATFGGGLNKVLNKPDRFNERLQFKAFTKEQGLPNDIILSIVEDNDRNLWMATENGIAVMDMETEDFRNYNTYNGLPRIGFSEAACLRSDQGEIFFGGVDGYISFYPDKIVSEKFPGNMVFTGIQLYNKEIDIKDPQSPLKTSINYADEIVLNHDQDVITIEYAVLDYRTPDDISYAYILEGYDKDWHFVKNQKKATYTKIPPGQYTFRVKTVSNGHFENVPEKSITIVVKKPWWLSGWAILCYVVLTICALEVIRRIVFTMIRLKHKIAIEKKMTELKLQFFTNISHELRTPLTLIVNPLLKIRQTETLSQKGMKYLHVANKNTDRMVRFVNQLLDFRKIQAQKTKLKISRVELVGLMRQLLDNFADIVEDKRISLELIAQTESYVWCDEEKMDIVFFNLISNAVKFSPKESRIVIRIEKDGEYVQVHVMDEGDGVSEDQLDVIFEPYYEGGNMQDSTFKGTGIGLALSKDIIHLHGGTIYAKRNEEAGMTFTVRILAGNDHFNPIDPQEENTVASEEIPYTDMDLYGEEPLVEDRYKEDQPTLLLVEDNPELRRFIVDEFSSIYNVYEAGDGQEGYQKATELIPDVIISDVMMPGTDGIEMLKQLKDDVKTSHIPIILLTAKSAIEDQITGLSYGADFYITKPFHMDYVKYLLRNLLKNRQRFVEGMLEKPTVLKLEPEEIIITSKDEAFLREVIQIIENGMSDTGFSIDAAVNAMAMGRTTFYKKLKSLTSMSPVEFIKDIRLKRAKQLLDTGELTVTEVAYKIGFNSSGYFSTCFKEKYKVSPSDYLKSKS</sequence>
<evidence type="ECO:0000256" key="5">
    <source>
        <dbReference type="ARBA" id="ARBA00023125"/>
    </source>
</evidence>